<dbReference type="PANTHER" id="PTHR37845:SF1">
    <property type="entry name" value="SEQUENCE ORPHAN"/>
    <property type="match status" value="1"/>
</dbReference>
<evidence type="ECO:0000313" key="1">
    <source>
        <dbReference type="EMBL" id="EPY35737.1"/>
    </source>
</evidence>
<keyword evidence="2" id="KW-1185">Reference proteome</keyword>
<comment type="caution">
    <text evidence="1">The sequence shown here is derived from an EMBL/GenBank/DDBJ whole genome shotgun (WGS) entry which is preliminary data.</text>
</comment>
<dbReference type="Proteomes" id="UP000015354">
    <property type="component" value="Unassembled WGS sequence"/>
</dbReference>
<reference evidence="1 2" key="1">
    <citation type="journal article" date="2013" name="PLoS ONE">
        <title>Predicting the Proteins of Angomonas deanei, Strigomonas culicis and Their Respective Endosymbionts Reveals New Aspects of the Trypanosomatidae Family.</title>
        <authorList>
            <person name="Motta M.C."/>
            <person name="Martins A.C."/>
            <person name="de Souza S.S."/>
            <person name="Catta-Preta C.M."/>
            <person name="Silva R."/>
            <person name="Klein C.C."/>
            <person name="de Almeida L.G."/>
            <person name="de Lima Cunha O."/>
            <person name="Ciapina L.P."/>
            <person name="Brocchi M."/>
            <person name="Colabardini A.C."/>
            <person name="de Araujo Lima B."/>
            <person name="Machado C.R."/>
            <person name="de Almeida Soares C.M."/>
            <person name="Probst C.M."/>
            <person name="de Menezes C.B."/>
            <person name="Thompson C.E."/>
            <person name="Bartholomeu D.C."/>
            <person name="Gradia D.F."/>
            <person name="Pavoni D.P."/>
            <person name="Grisard E.C."/>
            <person name="Fantinatti-Garboggini F."/>
            <person name="Marchini F.K."/>
            <person name="Rodrigues-Luiz G.F."/>
            <person name="Wagner G."/>
            <person name="Goldman G.H."/>
            <person name="Fietto J.L."/>
            <person name="Elias M.C."/>
            <person name="Goldman M.H."/>
            <person name="Sagot M.F."/>
            <person name="Pereira M."/>
            <person name="Stoco P.H."/>
            <person name="de Mendonca-Neto R.P."/>
            <person name="Teixeira S.M."/>
            <person name="Maciel T.E."/>
            <person name="de Oliveira Mendes T.A."/>
            <person name="Urmenyi T.P."/>
            <person name="de Souza W."/>
            <person name="Schenkman S."/>
            <person name="de Vasconcelos A.T."/>
        </authorList>
    </citation>
    <scope>NUCLEOTIDE SEQUENCE [LARGE SCALE GENOMIC DNA]</scope>
</reference>
<dbReference type="PANTHER" id="PTHR37845">
    <property type="entry name" value="SEQUENCE ORPHAN"/>
    <property type="match status" value="1"/>
</dbReference>
<dbReference type="AlphaFoldDB" id="S9UY03"/>
<name>S9UY03_9TRYP</name>
<proteinExistence type="predicted"/>
<dbReference type="InterPro" id="IPR038781">
    <property type="entry name" value="C365.16-ike"/>
</dbReference>
<organism evidence="1 2">
    <name type="scientific">Strigomonas culicis</name>
    <dbReference type="NCBI Taxonomy" id="28005"/>
    <lineage>
        <taxon>Eukaryota</taxon>
        <taxon>Discoba</taxon>
        <taxon>Euglenozoa</taxon>
        <taxon>Kinetoplastea</taxon>
        <taxon>Metakinetoplastina</taxon>
        <taxon>Trypanosomatida</taxon>
        <taxon>Trypanosomatidae</taxon>
        <taxon>Strigomonadinae</taxon>
        <taxon>Strigomonas</taxon>
    </lineage>
</organism>
<evidence type="ECO:0000313" key="2">
    <source>
        <dbReference type="Proteomes" id="UP000015354"/>
    </source>
</evidence>
<dbReference type="EMBL" id="ATMH01000937">
    <property type="protein sequence ID" value="EPY35737.1"/>
    <property type="molecule type" value="Genomic_DNA"/>
</dbReference>
<dbReference type="GO" id="GO:0005739">
    <property type="term" value="C:mitochondrion"/>
    <property type="evidence" value="ECO:0007669"/>
    <property type="project" value="TreeGrafter"/>
</dbReference>
<gene>
    <name evidence="1" type="ORF">STCU_00937</name>
</gene>
<sequence>MTAAIPISIIDYSIMARVAGVTDSSMKELLKGIRTVLTRPHKFFLPCAENKCALVYAVCATTYGWTYIGSNCTKSYLESQQYSAAEFNFAAGIVSGVINTVLTIWKDSVILRALPPVGEGALTANKKVPFFTRALFCGRDTLTCLAAFTIAPMLAGWMSERYYHHKRIGGQVVTLPEDEGKTHLPLSTADTAQIVTPALLQFLTTLLHITAIRYRQTYPKFDMGDLKDSLRKTYISSTLLRMCRIIPAFGIGGIMNREVRSNLLDKAEPTIV</sequence>
<dbReference type="OrthoDB" id="275936at2759"/>
<protein>
    <submittedName>
        <fullName evidence="1">Uncharacterized protein</fullName>
    </submittedName>
</protein>
<accession>S9UY03</accession>